<reference evidence="1 2" key="1">
    <citation type="journal article" date="2007" name="PLoS Genet.">
        <title>A tale of two oxidation states: bacterial colonization of arsenic-rich environments.</title>
        <authorList>
            <person name="Muller D."/>
            <person name="Medigue C."/>
            <person name="Koechler S."/>
            <person name="Barbe V."/>
            <person name="Barakat M."/>
            <person name="Talla E."/>
            <person name="Bonnefoy V."/>
            <person name="Krin E."/>
            <person name="Arsene-Ploetze F."/>
            <person name="Carapito C."/>
            <person name="Chandler M."/>
            <person name="Cournoyer B."/>
            <person name="Cruveiller S."/>
            <person name="Dossat C."/>
            <person name="Duval S."/>
            <person name="Heymann M."/>
            <person name="Leize E."/>
            <person name="Lieutaud A."/>
            <person name="Lievremont D."/>
            <person name="Makita Y."/>
            <person name="Mangenot S."/>
            <person name="Nitschke W."/>
            <person name="Ortet P."/>
            <person name="Perdrial N."/>
            <person name="Schoepp B."/>
            <person name="Siguier N."/>
            <person name="Simeonova D.D."/>
            <person name="Rouy Z."/>
            <person name="Segurens B."/>
            <person name="Turlin E."/>
            <person name="Vallenet D."/>
            <person name="Van Dorsselaer A."/>
            <person name="Weiss S."/>
            <person name="Weissenbach J."/>
            <person name="Lett M.C."/>
            <person name="Danchin A."/>
            <person name="Bertin P.N."/>
        </authorList>
    </citation>
    <scope>NUCLEOTIDE SEQUENCE [LARGE SCALE GENOMIC DNA]</scope>
    <source>
        <strain evidence="2">ULPAs1</strain>
    </source>
</reference>
<dbReference type="EMBL" id="CU207211">
    <property type="protein sequence ID" value="CAL60943.1"/>
    <property type="molecule type" value="Genomic_DNA"/>
</dbReference>
<gene>
    <name evidence="1" type="ordered locus">HEAR0749</name>
</gene>
<keyword evidence="2" id="KW-1185">Reference proteome</keyword>
<dbReference type="eggNOG" id="COG3063">
    <property type="taxonomic scope" value="Bacteria"/>
</dbReference>
<proteinExistence type="predicted"/>
<dbReference type="HOGENOM" id="CLU_3044142_0_0_4"/>
<evidence type="ECO:0000313" key="2">
    <source>
        <dbReference type="Proteomes" id="UP000006697"/>
    </source>
</evidence>
<dbReference type="Proteomes" id="UP000006697">
    <property type="component" value="Chromosome"/>
</dbReference>
<sequence>MATAPMKEGNRIDEVVMYGGIDRSKFPELKAGDERFISDVTAHFGPANVPARYG</sequence>
<dbReference type="KEGG" id="har:HEAR0749"/>
<name>A4G356_HERAR</name>
<dbReference type="AlphaFoldDB" id="A4G356"/>
<protein>
    <submittedName>
        <fullName evidence="1">Uncharacterized protein</fullName>
    </submittedName>
</protein>
<accession>A4G356</accession>
<organism evidence="1 2">
    <name type="scientific">Herminiimonas arsenicoxydans</name>
    <dbReference type="NCBI Taxonomy" id="204773"/>
    <lineage>
        <taxon>Bacteria</taxon>
        <taxon>Pseudomonadati</taxon>
        <taxon>Pseudomonadota</taxon>
        <taxon>Betaproteobacteria</taxon>
        <taxon>Burkholderiales</taxon>
        <taxon>Oxalobacteraceae</taxon>
        <taxon>Herminiimonas</taxon>
    </lineage>
</organism>
<evidence type="ECO:0000313" key="1">
    <source>
        <dbReference type="EMBL" id="CAL60943.1"/>
    </source>
</evidence>
<dbReference type="STRING" id="204773.HEAR0749"/>